<dbReference type="Proteomes" id="UP001642260">
    <property type="component" value="Unassembled WGS sequence"/>
</dbReference>
<feature type="compositionally biased region" description="Polar residues" evidence="1">
    <location>
        <begin position="157"/>
        <end position="166"/>
    </location>
</feature>
<feature type="compositionally biased region" description="Polar residues" evidence="1">
    <location>
        <begin position="243"/>
        <end position="254"/>
    </location>
</feature>
<feature type="compositionally biased region" description="Basic and acidic residues" evidence="1">
    <location>
        <begin position="132"/>
        <end position="156"/>
    </location>
</feature>
<feature type="compositionally biased region" description="Polar residues" evidence="1">
    <location>
        <begin position="665"/>
        <end position="676"/>
    </location>
</feature>
<organism evidence="2 3">
    <name type="scientific">Eruca vesicaria subsp. sativa</name>
    <name type="common">Garden rocket</name>
    <name type="synonym">Eruca sativa</name>
    <dbReference type="NCBI Taxonomy" id="29727"/>
    <lineage>
        <taxon>Eukaryota</taxon>
        <taxon>Viridiplantae</taxon>
        <taxon>Streptophyta</taxon>
        <taxon>Embryophyta</taxon>
        <taxon>Tracheophyta</taxon>
        <taxon>Spermatophyta</taxon>
        <taxon>Magnoliopsida</taxon>
        <taxon>eudicotyledons</taxon>
        <taxon>Gunneridae</taxon>
        <taxon>Pentapetalae</taxon>
        <taxon>rosids</taxon>
        <taxon>malvids</taxon>
        <taxon>Brassicales</taxon>
        <taxon>Brassicaceae</taxon>
        <taxon>Brassiceae</taxon>
        <taxon>Eruca</taxon>
    </lineage>
</organism>
<feature type="region of interest" description="Disordered" evidence="1">
    <location>
        <begin position="213"/>
        <end position="297"/>
    </location>
</feature>
<protein>
    <submittedName>
        <fullName evidence="2">Uncharacterized protein</fullName>
    </submittedName>
</protein>
<feature type="compositionally biased region" description="Low complexity" evidence="1">
    <location>
        <begin position="271"/>
        <end position="283"/>
    </location>
</feature>
<evidence type="ECO:0000313" key="3">
    <source>
        <dbReference type="Proteomes" id="UP001642260"/>
    </source>
</evidence>
<feature type="region of interest" description="Disordered" evidence="1">
    <location>
        <begin position="632"/>
        <end position="689"/>
    </location>
</feature>
<feature type="region of interest" description="Disordered" evidence="1">
    <location>
        <begin position="125"/>
        <end position="189"/>
    </location>
</feature>
<feature type="region of interest" description="Disordered" evidence="1">
    <location>
        <begin position="499"/>
        <end position="587"/>
    </location>
</feature>
<feature type="compositionally biased region" description="Polar residues" evidence="1">
    <location>
        <begin position="215"/>
        <end position="224"/>
    </location>
</feature>
<dbReference type="AlphaFoldDB" id="A0ABC8M6V3"/>
<sequence>MTETVSPDMKCVYVDTNLDTRLMVLVDDHETIFDFKEKLCKEHHQCFPKLGEIDIFAVKVKRQGILGLLLDFHLPDSMFLSMVFKGVSHNCWFVFVDAAVRIVELPKIAATDSLLLDGYNKNQNQEDLETGGAEKRKLEQLSSDGEKSLKKPKVDDLSQSAGTATELSPREKQDDPLTEAKEKEIEVGEKSLEDVIRDNIESSDNLVSHMENHLDITTSGLTTRPDTEKKKKKRKKRSKDDINQSSATTSSRDATVNEIDGGVPANVDATLSLPSSNLDHSSSAEARQKENDMGENVVEDVGRDKIEADNLMENPLNTNSGLTARPDTEKNQSLAAAAALTTSRRDIVNEINGANVDYVDDSFESLPVPREENPFVEAAATQKGNFKNEIFVDDVGRDNIEPNSVGLMATRPDKSSKDDINQSFPAATGSKGLVNEINGDTLESLSISTRREDLGTPYAEATQIGNFKTETGEKINDDIVGGGKAAAVDNIQPFNVEIDADEAESVNPTKKRKSKNSKTPAEEHTLVAAHNTEPIKAADGEEPDKVLGSFKEKNETTEENMGKTGKKSKKKHSLKVAMSPEVSVEVNSTPLEETCHINSTNDSFVTPAKIDTETDASLLKKCYEENEGDMGDNFGCSQNQEKPDQVGGGGGVKSLKEKSGLDLQPSASTNVSLSSFKTKERKSGVQQSARLGTYRVQQSRLKSVSVRAAAVKSKKQDLKKTSSNPVVVMKTNFFKDAENCNSSEDEYKKTSHVSTKTQGNQIYNAPFLPDMLILRSLILDRKQSGWRSKVKESLQDRIRRSSSYKKALILAQSQPDIHDDSPEDSP</sequence>
<feature type="compositionally biased region" description="Basic residues" evidence="1">
    <location>
        <begin position="564"/>
        <end position="574"/>
    </location>
</feature>
<reference evidence="2 3" key="1">
    <citation type="submission" date="2022-03" db="EMBL/GenBank/DDBJ databases">
        <authorList>
            <person name="Macdonald S."/>
            <person name="Ahmed S."/>
            <person name="Newling K."/>
        </authorList>
    </citation>
    <scope>NUCLEOTIDE SEQUENCE [LARGE SCALE GENOMIC DNA]</scope>
</reference>
<gene>
    <name evidence="2" type="ORF">ERUC_LOCUS44509</name>
</gene>
<dbReference type="EMBL" id="CAKOAT010976265">
    <property type="protein sequence ID" value="CAH8392026.1"/>
    <property type="molecule type" value="Genomic_DNA"/>
</dbReference>
<feature type="compositionally biased region" description="Basic and acidic residues" evidence="1">
    <location>
        <begin position="536"/>
        <end position="556"/>
    </location>
</feature>
<proteinExistence type="predicted"/>
<accession>A0ABC8M6V3</accession>
<feature type="compositionally biased region" description="Basic and acidic residues" evidence="1">
    <location>
        <begin position="168"/>
        <end position="189"/>
    </location>
</feature>
<evidence type="ECO:0000313" key="2">
    <source>
        <dbReference type="EMBL" id="CAH8392026.1"/>
    </source>
</evidence>
<keyword evidence="3" id="KW-1185">Reference proteome</keyword>
<comment type="caution">
    <text evidence="2">The sequence shown here is derived from an EMBL/GenBank/DDBJ whole genome shotgun (WGS) entry which is preliminary data.</text>
</comment>
<evidence type="ECO:0000256" key="1">
    <source>
        <dbReference type="SAM" id="MobiDB-lite"/>
    </source>
</evidence>
<name>A0ABC8M6V3_ERUVS</name>